<comment type="caution">
    <text evidence="1">The sequence shown here is derived from an EMBL/GenBank/DDBJ whole genome shotgun (WGS) entry which is preliminary data.</text>
</comment>
<name>A0A8S3R4D2_MYTED</name>
<dbReference type="EMBL" id="CAJPWZ010000728">
    <property type="protein sequence ID" value="CAG2199930.1"/>
    <property type="molecule type" value="Genomic_DNA"/>
</dbReference>
<dbReference type="Gene3D" id="2.40.50.140">
    <property type="entry name" value="Nucleic acid-binding proteins"/>
    <property type="match status" value="1"/>
</dbReference>
<evidence type="ECO:0000313" key="2">
    <source>
        <dbReference type="Proteomes" id="UP000683360"/>
    </source>
</evidence>
<dbReference type="AlphaFoldDB" id="A0A8S3R4D2"/>
<accession>A0A8S3R4D2</accession>
<gene>
    <name evidence="1" type="ORF">MEDL_14597</name>
</gene>
<dbReference type="Proteomes" id="UP000683360">
    <property type="component" value="Unassembled WGS sequence"/>
</dbReference>
<evidence type="ECO:0000313" key="1">
    <source>
        <dbReference type="EMBL" id="CAG2199930.1"/>
    </source>
</evidence>
<dbReference type="InterPro" id="IPR012340">
    <property type="entry name" value="NA-bd_OB-fold"/>
</dbReference>
<proteinExistence type="predicted"/>
<organism evidence="1 2">
    <name type="scientific">Mytilus edulis</name>
    <name type="common">Blue mussel</name>
    <dbReference type="NCBI Taxonomy" id="6550"/>
    <lineage>
        <taxon>Eukaryota</taxon>
        <taxon>Metazoa</taxon>
        <taxon>Spiralia</taxon>
        <taxon>Lophotrochozoa</taxon>
        <taxon>Mollusca</taxon>
        <taxon>Bivalvia</taxon>
        <taxon>Autobranchia</taxon>
        <taxon>Pteriomorphia</taxon>
        <taxon>Mytilida</taxon>
        <taxon>Mytiloidea</taxon>
        <taxon>Mytilidae</taxon>
        <taxon>Mytilinae</taxon>
        <taxon>Mytilus</taxon>
    </lineage>
</organism>
<protein>
    <submittedName>
        <fullName evidence="1">Uncharacterized protein</fullName>
    </submittedName>
</protein>
<sequence length="214" mass="24976">MWSLDKNLPFAYRRGDVLELQNVVVVMFKSYSRIEYHLTGGDLVNFVQIPGYDMQDLLIDEEEHFLTPITVKVNDLEDMKEPKHLVYLNFVTIEVFVKNSQKQTIFMHCDIDQTHGILSDREDGLYCDECEDYTEGEKKAKLTAEVVDAYDHSTNSVWVNLYDKSVQTVLGDSYKAFIETKKEKKRASILRKCESQNRVFRLELKFDQSTVHSL</sequence>
<reference evidence="1" key="1">
    <citation type="submission" date="2021-03" db="EMBL/GenBank/DDBJ databases">
        <authorList>
            <person name="Bekaert M."/>
        </authorList>
    </citation>
    <scope>NUCLEOTIDE SEQUENCE</scope>
</reference>
<keyword evidence="2" id="KW-1185">Reference proteome</keyword>